<protein>
    <submittedName>
        <fullName evidence="1">Uncharacterized protein</fullName>
    </submittedName>
</protein>
<organism evidence="1 2">
    <name type="scientific">Leptospira noguchii</name>
    <dbReference type="NCBI Taxonomy" id="28182"/>
    <lineage>
        <taxon>Bacteria</taxon>
        <taxon>Pseudomonadati</taxon>
        <taxon>Spirochaetota</taxon>
        <taxon>Spirochaetia</taxon>
        <taxon>Leptospirales</taxon>
        <taxon>Leptospiraceae</taxon>
        <taxon>Leptospira</taxon>
    </lineage>
</organism>
<sequence length="61" mass="6899">MKAKGIDARELKQNALYGSRSKLKFKSKYCITFLLCNLFTRAESPVAACGSWIRPNFLTLV</sequence>
<name>A0A9Q8VTY6_9LEPT</name>
<gene>
    <name evidence="1" type="ORF">MAL03_02520</name>
</gene>
<accession>A0A9Q8VTY6</accession>
<reference evidence="1" key="1">
    <citation type="submission" date="2022-02" db="EMBL/GenBank/DDBJ databases">
        <title>The genetically variable rfb locus in Leptospira is a mobile cassette and a molecular signature of serovar identity.</title>
        <authorList>
            <person name="Nieves C."/>
            <person name="Vincent A.T."/>
            <person name="Zarantonelli L."/>
            <person name="Picardeau M."/>
            <person name="Veyrier F.J."/>
            <person name="Buschiazzo A."/>
        </authorList>
    </citation>
    <scope>NUCLEOTIDE SEQUENCE</scope>
    <source>
        <strain evidence="1">IP1512017</strain>
    </source>
</reference>
<evidence type="ECO:0000313" key="1">
    <source>
        <dbReference type="EMBL" id="UOG57098.1"/>
    </source>
</evidence>
<dbReference type="AlphaFoldDB" id="A0A9Q8VTY6"/>
<evidence type="ECO:0000313" key="2">
    <source>
        <dbReference type="Proteomes" id="UP000829829"/>
    </source>
</evidence>
<dbReference type="Proteomes" id="UP000829829">
    <property type="component" value="Chromosome 1"/>
</dbReference>
<dbReference type="RefSeq" id="WP_141599719.1">
    <property type="nucleotide sequence ID" value="NZ_CP091953.1"/>
</dbReference>
<dbReference type="EMBL" id="CP091957">
    <property type="protein sequence ID" value="UOG57098.1"/>
    <property type="molecule type" value="Genomic_DNA"/>
</dbReference>
<proteinExistence type="predicted"/>